<sequence>MLTTQGVKVDMGEYDTFGIPATILTNYLLENGIIPEIKGVPLGKSSWKGFVGFVGRCTVFMRCMPAALQ</sequence>
<dbReference type="EMBL" id="FNZK01000026">
    <property type="protein sequence ID" value="SEJ93816.1"/>
    <property type="molecule type" value="Genomic_DNA"/>
</dbReference>
<protein>
    <submittedName>
        <fullName evidence="1">Orn/Lys/Arg decarboxylase, major domain</fullName>
    </submittedName>
</protein>
<dbReference type="AlphaFoldDB" id="A0A1H7CWD3"/>
<dbReference type="Gene3D" id="3.90.1150.10">
    <property type="entry name" value="Aspartate Aminotransferase, domain 1"/>
    <property type="match status" value="1"/>
</dbReference>
<reference evidence="1 2" key="1">
    <citation type="submission" date="2016-10" db="EMBL/GenBank/DDBJ databases">
        <authorList>
            <person name="de Groot N.N."/>
        </authorList>
    </citation>
    <scope>NUCLEOTIDE SEQUENCE [LARGE SCALE GENOMIC DNA]</scope>
    <source>
        <strain evidence="1 2">DSM 2179</strain>
    </source>
</reference>
<evidence type="ECO:0000313" key="2">
    <source>
        <dbReference type="Proteomes" id="UP000199662"/>
    </source>
</evidence>
<evidence type="ECO:0000313" key="1">
    <source>
        <dbReference type="EMBL" id="SEJ93816.1"/>
    </source>
</evidence>
<organism evidence="1 2">
    <name type="scientific">Propionispira arboris</name>
    <dbReference type="NCBI Taxonomy" id="84035"/>
    <lineage>
        <taxon>Bacteria</taxon>
        <taxon>Bacillati</taxon>
        <taxon>Bacillota</taxon>
        <taxon>Negativicutes</taxon>
        <taxon>Selenomonadales</taxon>
        <taxon>Selenomonadaceae</taxon>
        <taxon>Propionispira</taxon>
    </lineage>
</organism>
<dbReference type="Proteomes" id="UP000199662">
    <property type="component" value="Unassembled WGS sequence"/>
</dbReference>
<dbReference type="InterPro" id="IPR015422">
    <property type="entry name" value="PyrdxlP-dep_Trfase_small"/>
</dbReference>
<proteinExistence type="predicted"/>
<accession>A0A1H7CWD3</accession>
<dbReference type="STRING" id="84035.SAMN05660742_12638"/>
<dbReference type="RefSeq" id="WP_245741494.1">
    <property type="nucleotide sequence ID" value="NZ_FNZK01000026.1"/>
</dbReference>
<keyword evidence="2" id="KW-1185">Reference proteome</keyword>
<gene>
    <name evidence="1" type="ORF">SAMN05660742_12638</name>
</gene>
<name>A0A1H7CWD3_9FIRM</name>